<evidence type="ECO:0000259" key="1">
    <source>
        <dbReference type="Pfam" id="PF00534"/>
    </source>
</evidence>
<comment type="caution">
    <text evidence="2">The sequence shown here is derived from an EMBL/GenBank/DDBJ whole genome shotgun (WGS) entry which is preliminary data.</text>
</comment>
<dbReference type="Proteomes" id="UP000245412">
    <property type="component" value="Unassembled WGS sequence"/>
</dbReference>
<protein>
    <recommendedName>
        <fullName evidence="1">Glycosyl transferase family 1 domain-containing protein</fullName>
    </recommendedName>
</protein>
<sequence>MFKMKKKIAFFTPTVYAIGGESRVVTIIANELHKYYDITIFTREKKILNSIYGLNDDIKVVSYYPYSKLPIASSIRYIYRKTKLTFLEDNIWLLNYAYYSKTAVRKMKKLVIGSFNAIIAVSGDMSILLGKCKLKELITIGWEHSSYEAYFQTPHRYLWKREAIFRKAMEGLSHCIVLNEDIAEKYKKNIGVTSDYIYNPRSFVSYEKSKLINKQFVAFGNFVEAKGFDLLIESFNIFSKINQEWRLVIAGDGPDFLKIKEKVTGYNLQDRIVFPGYLQDVQSLLIESSVYLLSSRWEGFPMCVTEAYEVGLPIICYDIPAIIPLTRNHEGIIIEKFNTEHFAFAMLMLAEDFKMRAEMAENAKKMAESISIENIISRWLELIEK</sequence>
<dbReference type="PANTHER" id="PTHR12526">
    <property type="entry name" value="GLYCOSYLTRANSFERASE"/>
    <property type="match status" value="1"/>
</dbReference>
<dbReference type="Gene3D" id="3.40.50.2000">
    <property type="entry name" value="Glycogen Phosphorylase B"/>
    <property type="match status" value="2"/>
</dbReference>
<dbReference type="Pfam" id="PF00534">
    <property type="entry name" value="Glycos_transf_1"/>
    <property type="match status" value="1"/>
</dbReference>
<feature type="domain" description="Glycosyl transferase family 1" evidence="1">
    <location>
        <begin position="214"/>
        <end position="366"/>
    </location>
</feature>
<dbReference type="RefSeq" id="WP_109626222.1">
    <property type="nucleotide sequence ID" value="NZ_JANKBI010000003.1"/>
</dbReference>
<proteinExistence type="predicted"/>
<dbReference type="PANTHER" id="PTHR12526:SF630">
    <property type="entry name" value="GLYCOSYLTRANSFERASE"/>
    <property type="match status" value="1"/>
</dbReference>
<name>A0AB73T4X4_9FIRM</name>
<dbReference type="InterPro" id="IPR001296">
    <property type="entry name" value="Glyco_trans_1"/>
</dbReference>
<dbReference type="SUPFAM" id="SSF53756">
    <property type="entry name" value="UDP-Glycosyltransferase/glycogen phosphorylase"/>
    <property type="match status" value="1"/>
</dbReference>
<accession>A0AB73T4X4</accession>
<organism evidence="2 3">
    <name type="scientific">Murimonas intestini</name>
    <dbReference type="NCBI Taxonomy" id="1337051"/>
    <lineage>
        <taxon>Bacteria</taxon>
        <taxon>Bacillati</taxon>
        <taxon>Bacillota</taxon>
        <taxon>Clostridia</taxon>
        <taxon>Lachnospirales</taxon>
        <taxon>Lachnospiraceae</taxon>
        <taxon>Murimonas</taxon>
    </lineage>
</organism>
<dbReference type="GO" id="GO:0016757">
    <property type="term" value="F:glycosyltransferase activity"/>
    <property type="evidence" value="ECO:0007669"/>
    <property type="project" value="InterPro"/>
</dbReference>
<evidence type="ECO:0000313" key="3">
    <source>
        <dbReference type="Proteomes" id="UP000245412"/>
    </source>
</evidence>
<evidence type="ECO:0000313" key="2">
    <source>
        <dbReference type="EMBL" id="PWJ76163.1"/>
    </source>
</evidence>
<dbReference type="AlphaFoldDB" id="A0AB73T4X4"/>
<dbReference type="EMBL" id="QGGY01000005">
    <property type="protein sequence ID" value="PWJ76163.1"/>
    <property type="molecule type" value="Genomic_DNA"/>
</dbReference>
<gene>
    <name evidence="2" type="ORF">C7383_105199</name>
</gene>
<keyword evidence="3" id="KW-1185">Reference proteome</keyword>
<reference evidence="2 3" key="1">
    <citation type="submission" date="2018-05" db="EMBL/GenBank/DDBJ databases">
        <authorList>
            <person name="Goeker M."/>
            <person name="Huntemann M."/>
            <person name="Clum A."/>
            <person name="Pillay M."/>
            <person name="Palaniappan K."/>
            <person name="Varghese N."/>
            <person name="Mikhailova N."/>
            <person name="Stamatis D."/>
            <person name="Reddy T."/>
            <person name="Daum C."/>
            <person name="Shapiro N."/>
            <person name="Ivanova N."/>
            <person name="Kyrpides N."/>
            <person name="Woyke T."/>
        </authorList>
    </citation>
    <scope>NUCLEOTIDE SEQUENCE [LARGE SCALE GENOMIC DNA]</scope>
    <source>
        <strain evidence="2 3">DSM 26524</strain>
    </source>
</reference>